<name>A0ABS9V979_9BACT</name>
<dbReference type="InterPro" id="IPR038330">
    <property type="entry name" value="TspO/MBR-related_sf"/>
</dbReference>
<evidence type="ECO:0000256" key="5">
    <source>
        <dbReference type="ARBA" id="ARBA00023136"/>
    </source>
</evidence>
<dbReference type="EMBL" id="JAKZGO010000004">
    <property type="protein sequence ID" value="MCH7412977.1"/>
    <property type="molecule type" value="Genomic_DNA"/>
</dbReference>
<keyword evidence="5 6" id="KW-0472">Membrane</keyword>
<feature type="transmembrane region" description="Helical" evidence="6">
    <location>
        <begin position="46"/>
        <end position="66"/>
    </location>
</feature>
<comment type="caution">
    <text evidence="7">The sequence shown here is derived from an EMBL/GenBank/DDBJ whole genome shotgun (WGS) entry which is preliminary data.</text>
</comment>
<keyword evidence="8" id="KW-1185">Reference proteome</keyword>
<evidence type="ECO:0000256" key="1">
    <source>
        <dbReference type="ARBA" id="ARBA00004141"/>
    </source>
</evidence>
<keyword evidence="4 6" id="KW-1133">Transmembrane helix</keyword>
<evidence type="ECO:0000256" key="3">
    <source>
        <dbReference type="ARBA" id="ARBA00022692"/>
    </source>
</evidence>
<organism evidence="7 8">
    <name type="scientific">Belliella alkalica</name>
    <dbReference type="NCBI Taxonomy" id="1730871"/>
    <lineage>
        <taxon>Bacteria</taxon>
        <taxon>Pseudomonadati</taxon>
        <taxon>Bacteroidota</taxon>
        <taxon>Cytophagia</taxon>
        <taxon>Cytophagales</taxon>
        <taxon>Cyclobacteriaceae</taxon>
        <taxon>Belliella</taxon>
    </lineage>
</organism>
<reference evidence="7" key="1">
    <citation type="submission" date="2022-03" db="EMBL/GenBank/DDBJ databases">
        <title>De novo assembled genomes of Belliella spp. (Cyclobacteriaceae) strains.</title>
        <authorList>
            <person name="Szabo A."/>
            <person name="Korponai K."/>
            <person name="Felfoldi T."/>
        </authorList>
    </citation>
    <scope>NUCLEOTIDE SEQUENCE</scope>
    <source>
        <strain evidence="7">DSM 111903</strain>
    </source>
</reference>
<comment type="subcellular location">
    <subcellularLocation>
        <location evidence="1">Membrane</location>
        <topology evidence="1">Multi-pass membrane protein</topology>
    </subcellularLocation>
</comment>
<feature type="transmembrane region" description="Helical" evidence="6">
    <location>
        <begin position="130"/>
        <end position="153"/>
    </location>
</feature>
<evidence type="ECO:0000256" key="2">
    <source>
        <dbReference type="ARBA" id="ARBA00007524"/>
    </source>
</evidence>
<dbReference type="RefSeq" id="WP_241410518.1">
    <property type="nucleotide sequence ID" value="NZ_JAKZGO010000004.1"/>
</dbReference>
<sequence>MINFVKLILCILLLQIIGLVGATFTVPKVLTWYTIIEKPSFNPPSSVFGPTWTILYILMGVALFLIWKSEHPMMKKAIAVFGLQVFLNALWSPAFFGLESPLMGLIIIVPLWISILVCIKIFFPIQKWASILMIPYFLWVSFATVLNASIWYLN</sequence>
<dbReference type="CDD" id="cd15904">
    <property type="entry name" value="TSPO_MBR"/>
    <property type="match status" value="1"/>
</dbReference>
<feature type="transmembrane region" description="Helical" evidence="6">
    <location>
        <begin position="78"/>
        <end position="96"/>
    </location>
</feature>
<evidence type="ECO:0000313" key="7">
    <source>
        <dbReference type="EMBL" id="MCH7412977.1"/>
    </source>
</evidence>
<comment type="similarity">
    <text evidence="2">Belongs to the TspO/BZRP family.</text>
</comment>
<dbReference type="PIRSF" id="PIRSF005859">
    <property type="entry name" value="PBR"/>
    <property type="match status" value="1"/>
</dbReference>
<feature type="transmembrane region" description="Helical" evidence="6">
    <location>
        <begin position="102"/>
        <end position="123"/>
    </location>
</feature>
<gene>
    <name evidence="7" type="ORF">MM213_05760</name>
</gene>
<evidence type="ECO:0000256" key="6">
    <source>
        <dbReference type="SAM" id="Phobius"/>
    </source>
</evidence>
<dbReference type="Proteomes" id="UP001165430">
    <property type="component" value="Unassembled WGS sequence"/>
</dbReference>
<evidence type="ECO:0000313" key="8">
    <source>
        <dbReference type="Proteomes" id="UP001165430"/>
    </source>
</evidence>
<dbReference type="PANTHER" id="PTHR10057:SF0">
    <property type="entry name" value="TRANSLOCATOR PROTEIN"/>
    <property type="match status" value="1"/>
</dbReference>
<keyword evidence="3 6" id="KW-0812">Transmembrane</keyword>
<protein>
    <submittedName>
        <fullName evidence="7">Tryptophan-rich sensory protein</fullName>
    </submittedName>
</protein>
<evidence type="ECO:0000256" key="4">
    <source>
        <dbReference type="ARBA" id="ARBA00022989"/>
    </source>
</evidence>
<dbReference type="PANTHER" id="PTHR10057">
    <property type="entry name" value="PERIPHERAL-TYPE BENZODIAZEPINE RECEPTOR"/>
    <property type="match status" value="1"/>
</dbReference>
<dbReference type="Gene3D" id="1.20.1260.100">
    <property type="entry name" value="TspO/MBR protein"/>
    <property type="match status" value="1"/>
</dbReference>
<proteinExistence type="inferred from homology"/>
<dbReference type="InterPro" id="IPR004307">
    <property type="entry name" value="TspO_MBR"/>
</dbReference>
<dbReference type="Pfam" id="PF03073">
    <property type="entry name" value="TspO_MBR"/>
    <property type="match status" value="1"/>
</dbReference>
<accession>A0ABS9V979</accession>